<feature type="domain" description="ATP-dependent DNA ligase family profile" evidence="8">
    <location>
        <begin position="290"/>
        <end position="365"/>
    </location>
</feature>
<dbReference type="InterPro" id="IPR012340">
    <property type="entry name" value="NA-bd_OB-fold"/>
</dbReference>
<evidence type="ECO:0000256" key="6">
    <source>
        <dbReference type="ARBA" id="ARBA00022763"/>
    </source>
</evidence>
<dbReference type="Gene3D" id="3.30.470.30">
    <property type="entry name" value="DNA ligase/mRNA capping enzyme"/>
    <property type="match status" value="1"/>
</dbReference>
<dbReference type="GO" id="GO:0003910">
    <property type="term" value="F:DNA ligase (ATP) activity"/>
    <property type="evidence" value="ECO:0007669"/>
    <property type="project" value="InterPro"/>
</dbReference>
<evidence type="ECO:0000256" key="5">
    <source>
        <dbReference type="ARBA" id="ARBA00022705"/>
    </source>
</evidence>
<dbReference type="GeneID" id="9926092"/>
<accession>E5E4I3</accession>
<name>E5E4I3_9CAUD</name>
<gene>
    <name evidence="9" type="primary">30</name>
    <name evidence="9" type="ORF">Acj61p202</name>
</gene>
<dbReference type="InterPro" id="IPR012310">
    <property type="entry name" value="DNA_ligase_ATP-dep_cent"/>
</dbReference>
<dbReference type="InterPro" id="IPR050326">
    <property type="entry name" value="NAD_dep_DNA_ligaseB"/>
</dbReference>
<dbReference type="Proteomes" id="UP000008730">
    <property type="component" value="Segment"/>
</dbReference>
<dbReference type="GO" id="GO:0005524">
    <property type="term" value="F:ATP binding"/>
    <property type="evidence" value="ECO:0007669"/>
    <property type="project" value="InterPro"/>
</dbReference>
<protein>
    <recommendedName>
        <fullName evidence="3">DNA ligase</fullName>
    </recommendedName>
</protein>
<evidence type="ECO:0000256" key="7">
    <source>
        <dbReference type="ARBA" id="ARBA00023204"/>
    </source>
</evidence>
<dbReference type="SUPFAM" id="SSF56091">
    <property type="entry name" value="DNA ligase/mRNA capping enzyme, catalytic domain"/>
    <property type="match status" value="1"/>
</dbReference>
<evidence type="ECO:0000256" key="1">
    <source>
        <dbReference type="ARBA" id="ARBA00001968"/>
    </source>
</evidence>
<sequence>MILEVLNKIAATDSTNEKLAILKLNANRTNMIDVYRLAYHPRLQYGIKKIPAYDIQGSDTERTLEEVLHLLEKVIATRKVTGNAAITMLADYLSGLPQADAIIVERIIKRDLECGASATMANKVWKDLIPKQPQMLASSYSEKALSFIKFPAYAQLKADGARCFAEIYGDDVEDVKMYSRAGNEYKGLDNLKKELIARTKAYREVHGSVMVDGELVYIAPSAPKTALETMMGEQDQKAVVLRSESNGIANKSLKGTINQQEAAYMSFQVWDLVPTTAIYDSEKSSSYKVRFEQLESLFEGSPRILTIENTLVNNLEEAKDIYKNYVEQGLEGIILKNIDSIWENKRSKNLVKFKEELMVDLRIVDVQVHSKDENKLGAVILASDDGKIKVRCGSGFTDTDQIKVKGQWIDIPFEELDELNRKRLWTIKDQLIGTIAEIKCNGWVAAEGRTSNVSLFLPIIQKLRIDKTETNTFEEAFPDAKFVFQEV</sequence>
<dbReference type="PANTHER" id="PTHR47810">
    <property type="entry name" value="DNA LIGASE"/>
    <property type="match status" value="1"/>
</dbReference>
<keyword evidence="10" id="KW-1185">Reference proteome</keyword>
<keyword evidence="4 9" id="KW-0436">Ligase</keyword>
<keyword evidence="7" id="KW-0234">DNA repair</keyword>
<reference evidence="9 10" key="1">
    <citation type="journal article" date="2010" name="Virol. J.">
        <title>Genomes of the T4-related bacteriophages as windows on microbial genome evolution.</title>
        <authorList>
            <person name="Petrov V.M."/>
            <person name="Ratnayaka S."/>
            <person name="Nolan J.M."/>
            <person name="Miller E.S."/>
            <person name="Karam J.D."/>
        </authorList>
    </citation>
    <scope>NUCLEOTIDE SEQUENCE [LARGE SCALE GENOMIC DNA]</scope>
</reference>
<dbReference type="RefSeq" id="YP_004009819.1">
    <property type="nucleotide sequence ID" value="NC_014661.1"/>
</dbReference>
<dbReference type="PROSITE" id="PS00333">
    <property type="entry name" value="DNA_LIGASE_A2"/>
    <property type="match status" value="1"/>
</dbReference>
<keyword evidence="6" id="KW-0227">DNA damage</keyword>
<dbReference type="GO" id="GO:0006310">
    <property type="term" value="P:DNA recombination"/>
    <property type="evidence" value="ECO:0007669"/>
    <property type="project" value="InterPro"/>
</dbReference>
<keyword evidence="5" id="KW-0235">DNA replication</keyword>
<dbReference type="PANTHER" id="PTHR47810:SF1">
    <property type="entry name" value="DNA LIGASE B"/>
    <property type="match status" value="1"/>
</dbReference>
<evidence type="ECO:0000313" key="10">
    <source>
        <dbReference type="Proteomes" id="UP000008730"/>
    </source>
</evidence>
<dbReference type="Pfam" id="PF01068">
    <property type="entry name" value="DNA_ligase_A_M"/>
    <property type="match status" value="1"/>
</dbReference>
<dbReference type="EMBL" id="GU911519">
    <property type="protein sequence ID" value="ADG36167.1"/>
    <property type="molecule type" value="Genomic_DNA"/>
</dbReference>
<evidence type="ECO:0000313" key="9">
    <source>
        <dbReference type="EMBL" id="ADG36167.1"/>
    </source>
</evidence>
<evidence type="ECO:0000256" key="4">
    <source>
        <dbReference type="ARBA" id="ARBA00022598"/>
    </source>
</evidence>
<dbReference type="GO" id="GO:0006260">
    <property type="term" value="P:DNA replication"/>
    <property type="evidence" value="ECO:0007669"/>
    <property type="project" value="UniProtKB-KW"/>
</dbReference>
<dbReference type="SUPFAM" id="SSF50249">
    <property type="entry name" value="Nucleic acid-binding proteins"/>
    <property type="match status" value="1"/>
</dbReference>
<organism evidence="9 10">
    <name type="scientific">Acinetobacter phage Acj61</name>
    <dbReference type="NCBI Taxonomy" id="760732"/>
    <lineage>
        <taxon>Viruses</taxon>
        <taxon>Duplodnaviria</taxon>
        <taxon>Heunggongvirae</taxon>
        <taxon>Uroviricota</taxon>
        <taxon>Caudoviricetes</taxon>
        <taxon>Pantevenvirales</taxon>
        <taxon>Straboviridae</taxon>
        <taxon>Twarogvirinae</taxon>
        <taxon>Lasallevirus</taxon>
        <taxon>Lasallevirus Acj61</taxon>
        <taxon>Acinetobacter virus Acj61</taxon>
    </lineage>
</organism>
<comment type="cofactor">
    <cofactor evidence="1">
        <name>a divalent metal cation</name>
        <dbReference type="ChEBI" id="CHEBI:60240"/>
    </cofactor>
</comment>
<dbReference type="KEGG" id="vg:9926092"/>
<dbReference type="OrthoDB" id="4135at10239"/>
<evidence type="ECO:0000259" key="8">
    <source>
        <dbReference type="PROSITE" id="PS50160"/>
    </source>
</evidence>
<dbReference type="PROSITE" id="PS00697">
    <property type="entry name" value="DNA_LIGASE_A1"/>
    <property type="match status" value="1"/>
</dbReference>
<dbReference type="GO" id="GO:0006281">
    <property type="term" value="P:DNA repair"/>
    <property type="evidence" value="ECO:0007669"/>
    <property type="project" value="UniProtKB-KW"/>
</dbReference>
<dbReference type="InterPro" id="IPR016059">
    <property type="entry name" value="DNA_ligase_ATP-dep_CS"/>
</dbReference>
<evidence type="ECO:0000256" key="3">
    <source>
        <dbReference type="ARBA" id="ARBA00013308"/>
    </source>
</evidence>
<proteinExistence type="inferred from homology"/>
<evidence type="ECO:0000256" key="2">
    <source>
        <dbReference type="ARBA" id="ARBA00007572"/>
    </source>
</evidence>
<dbReference type="PROSITE" id="PS50160">
    <property type="entry name" value="DNA_LIGASE_A3"/>
    <property type="match status" value="1"/>
</dbReference>
<comment type="similarity">
    <text evidence="2">Belongs to the ATP-dependent DNA ligase family.</text>
</comment>